<organism evidence="1 2">
    <name type="scientific">Candidatus Giovannonibacteria bacterium RIFCSPLOWO2_12_43_8</name>
    <dbReference type="NCBI Taxonomy" id="1798361"/>
    <lineage>
        <taxon>Bacteria</taxon>
        <taxon>Candidatus Giovannoniibacteriota</taxon>
    </lineage>
</organism>
<evidence type="ECO:0008006" key="3">
    <source>
        <dbReference type="Google" id="ProtNLM"/>
    </source>
</evidence>
<gene>
    <name evidence="1" type="ORF">A2Y47_00410</name>
</gene>
<dbReference type="EMBL" id="MFIN01000051">
    <property type="protein sequence ID" value="OGF94157.1"/>
    <property type="molecule type" value="Genomic_DNA"/>
</dbReference>
<proteinExistence type="predicted"/>
<dbReference type="Gene3D" id="2.120.10.80">
    <property type="entry name" value="Kelch-type beta propeller"/>
    <property type="match status" value="1"/>
</dbReference>
<name>A0A1F5Y1V1_9BACT</name>
<dbReference type="Pfam" id="PF01344">
    <property type="entry name" value="Kelch_1"/>
    <property type="match status" value="1"/>
</dbReference>
<dbReference type="InterPro" id="IPR015915">
    <property type="entry name" value="Kelch-typ_b-propeller"/>
</dbReference>
<evidence type="ECO:0000313" key="2">
    <source>
        <dbReference type="Proteomes" id="UP000177720"/>
    </source>
</evidence>
<comment type="caution">
    <text evidence="1">The sequence shown here is derived from an EMBL/GenBank/DDBJ whole genome shotgun (WGS) entry which is preliminary data.</text>
</comment>
<reference evidence="1 2" key="1">
    <citation type="journal article" date="2016" name="Nat. Commun.">
        <title>Thousands of microbial genomes shed light on interconnected biogeochemical processes in an aquifer system.</title>
        <authorList>
            <person name="Anantharaman K."/>
            <person name="Brown C.T."/>
            <person name="Hug L.A."/>
            <person name="Sharon I."/>
            <person name="Castelle C.J."/>
            <person name="Probst A.J."/>
            <person name="Thomas B.C."/>
            <person name="Singh A."/>
            <person name="Wilkins M.J."/>
            <person name="Karaoz U."/>
            <person name="Brodie E.L."/>
            <person name="Williams K.H."/>
            <person name="Hubbard S.S."/>
            <person name="Banfield J.F."/>
        </authorList>
    </citation>
    <scope>NUCLEOTIDE SEQUENCE [LARGE SCALE GENOMIC DNA]</scope>
</reference>
<accession>A0A1F5Y1V1</accession>
<dbReference type="InterPro" id="IPR006652">
    <property type="entry name" value="Kelch_1"/>
</dbReference>
<dbReference type="Proteomes" id="UP000177720">
    <property type="component" value="Unassembled WGS sequence"/>
</dbReference>
<dbReference type="AlphaFoldDB" id="A0A1F5Y1V1"/>
<sequence length="118" mass="13659">MDLTGKLYNDVWSSSDGINWMLETDSPPWQSRQGASAMNFKDRLWLIGRLNDSEYGGANDAWYTEDGRDWEKSGEDLPWDGREDFTTVVLNGKIYIMGGMANDWTWRNDVWEGILKLK</sequence>
<dbReference type="SUPFAM" id="SSF117281">
    <property type="entry name" value="Kelch motif"/>
    <property type="match status" value="1"/>
</dbReference>
<evidence type="ECO:0000313" key="1">
    <source>
        <dbReference type="EMBL" id="OGF94157.1"/>
    </source>
</evidence>
<protein>
    <recommendedName>
        <fullName evidence="3">Galactose oxidase</fullName>
    </recommendedName>
</protein>